<reference evidence="2 3" key="1">
    <citation type="submission" date="2016-11" db="EMBL/GenBank/DDBJ databases">
        <authorList>
            <person name="Jaros S."/>
            <person name="Januszkiewicz K."/>
            <person name="Wedrychowicz H."/>
        </authorList>
    </citation>
    <scope>NUCLEOTIDE SEQUENCE [LARGE SCALE GENOMIC DNA]</scope>
</reference>
<proteinExistence type="predicted"/>
<feature type="compositionally biased region" description="Polar residues" evidence="1">
    <location>
        <begin position="156"/>
        <end position="165"/>
    </location>
</feature>
<feature type="region of interest" description="Disordered" evidence="1">
    <location>
        <begin position="155"/>
        <end position="192"/>
    </location>
</feature>
<feature type="region of interest" description="Disordered" evidence="1">
    <location>
        <begin position="1"/>
        <end position="59"/>
    </location>
</feature>
<keyword evidence="3" id="KW-1185">Reference proteome</keyword>
<dbReference type="EMBL" id="FQNC01000048">
    <property type="protein sequence ID" value="SGY79212.1"/>
    <property type="molecule type" value="Genomic_DNA"/>
</dbReference>
<protein>
    <submittedName>
        <fullName evidence="2">BQ5605_C008g05075 protein</fullName>
    </submittedName>
</protein>
<evidence type="ECO:0000256" key="1">
    <source>
        <dbReference type="SAM" id="MobiDB-lite"/>
    </source>
</evidence>
<dbReference type="AlphaFoldDB" id="A0A2X0MZ14"/>
<feature type="compositionally biased region" description="Polar residues" evidence="1">
    <location>
        <begin position="35"/>
        <end position="46"/>
    </location>
</feature>
<feature type="compositionally biased region" description="Basic and acidic residues" evidence="1">
    <location>
        <begin position="167"/>
        <end position="179"/>
    </location>
</feature>
<dbReference type="STRING" id="796604.A0A2X0MZ14"/>
<sequence length="192" mass="20975">MSVNPPRFEPQGSYFDQYPDRRTRLNSYAAPIPTHSKTPAESTITTPRRAGLSSRGPVNLASELSQTSFAHRFSSSPQAPPADLALLQRARRGSANGASSFNSDPSASPLSLSSLERPKPPITSPSEASIYRAFTSESSRRRLSIPSCILGEAISTAEQVDQQSGPRFDESYPRERHPDDDFDVNIPSFHAN</sequence>
<gene>
    <name evidence="2" type="primary">BQ5605_C008g05075</name>
    <name evidence="2" type="ORF">BQ5605_C008G05075</name>
</gene>
<evidence type="ECO:0000313" key="2">
    <source>
        <dbReference type="EMBL" id="SGY79212.1"/>
    </source>
</evidence>
<feature type="compositionally biased region" description="Low complexity" evidence="1">
    <location>
        <begin position="103"/>
        <end position="115"/>
    </location>
</feature>
<dbReference type="Proteomes" id="UP000249464">
    <property type="component" value="Unassembled WGS sequence"/>
</dbReference>
<name>A0A2X0MZ14_9BASI</name>
<evidence type="ECO:0000313" key="3">
    <source>
        <dbReference type="Proteomes" id="UP000249464"/>
    </source>
</evidence>
<feature type="region of interest" description="Disordered" evidence="1">
    <location>
        <begin position="87"/>
        <end position="126"/>
    </location>
</feature>
<accession>A0A2X0MZ14</accession>
<organism evidence="2 3">
    <name type="scientific">Microbotryum silenes-dioicae</name>
    <dbReference type="NCBI Taxonomy" id="796604"/>
    <lineage>
        <taxon>Eukaryota</taxon>
        <taxon>Fungi</taxon>
        <taxon>Dikarya</taxon>
        <taxon>Basidiomycota</taxon>
        <taxon>Pucciniomycotina</taxon>
        <taxon>Microbotryomycetes</taxon>
        <taxon>Microbotryales</taxon>
        <taxon>Microbotryaceae</taxon>
        <taxon>Microbotryum</taxon>
    </lineage>
</organism>